<evidence type="ECO:0000313" key="2">
    <source>
        <dbReference type="Proteomes" id="UP000078486"/>
    </source>
</evidence>
<organism evidence="1 2">
    <name type="scientific">Termitidicoccus mucosus</name>
    <dbReference type="NCBI Taxonomy" id="1184151"/>
    <lineage>
        <taxon>Bacteria</taxon>
        <taxon>Pseudomonadati</taxon>
        <taxon>Verrucomicrobiota</taxon>
        <taxon>Opitutia</taxon>
        <taxon>Opitutales</taxon>
        <taxon>Opitutaceae</taxon>
        <taxon>Termitidicoccus</taxon>
    </lineage>
</organism>
<proteinExistence type="predicted"/>
<dbReference type="EMBL" id="LRRQ01000127">
    <property type="protein sequence ID" value="OAM88443.1"/>
    <property type="molecule type" value="Genomic_DNA"/>
</dbReference>
<dbReference type="AlphaFoldDB" id="A0A178IEK0"/>
<sequence>MKIISCRTIADLKAALAFYPETMQVQGESFGRLGATPFKNPDKSLAILLEGEGISCQESRPYKGSVLAFVDAKDGHRYFAQDEMGEYWAREEANGRTAAHGFASDRDAFKIAKSSASFFGGQPGTFFVA</sequence>
<reference evidence="1 2" key="1">
    <citation type="submission" date="2016-01" db="EMBL/GenBank/DDBJ databases">
        <title>High potential of lignocellulose degradation of a new Verrucomicrobia species.</title>
        <authorList>
            <person name="Wang Y."/>
            <person name="Shi Y."/>
            <person name="Qiu Z."/>
            <person name="Liu S."/>
            <person name="Yang H."/>
        </authorList>
    </citation>
    <scope>NUCLEOTIDE SEQUENCE [LARGE SCALE GENOMIC DNA]</scope>
    <source>
        <strain evidence="1 2">TSB47</strain>
    </source>
</reference>
<accession>A0A178IEK0</accession>
<dbReference type="STRING" id="1184151.AW736_16500"/>
<gene>
    <name evidence="1" type="ORF">AW736_16500</name>
</gene>
<evidence type="ECO:0000313" key="1">
    <source>
        <dbReference type="EMBL" id="OAM88443.1"/>
    </source>
</evidence>
<protein>
    <submittedName>
        <fullName evidence="1">Uncharacterized protein</fullName>
    </submittedName>
</protein>
<dbReference type="RefSeq" id="WP_068771396.1">
    <property type="nucleotide sequence ID" value="NZ_CP109796.1"/>
</dbReference>
<dbReference type="Proteomes" id="UP000078486">
    <property type="component" value="Unassembled WGS sequence"/>
</dbReference>
<keyword evidence="2" id="KW-1185">Reference proteome</keyword>
<comment type="caution">
    <text evidence="1">The sequence shown here is derived from an EMBL/GenBank/DDBJ whole genome shotgun (WGS) entry which is preliminary data.</text>
</comment>
<name>A0A178IEK0_9BACT</name>